<reference evidence="3" key="1">
    <citation type="journal article" date="2019" name="Int. J. Syst. Evol. Microbiol.">
        <title>The Global Catalogue of Microorganisms (GCM) 10K type strain sequencing project: providing services to taxonomists for standard genome sequencing and annotation.</title>
        <authorList>
            <consortium name="The Broad Institute Genomics Platform"/>
            <consortium name="The Broad Institute Genome Sequencing Center for Infectious Disease"/>
            <person name="Wu L."/>
            <person name="Ma J."/>
        </authorList>
    </citation>
    <scope>NUCLEOTIDE SEQUENCE [LARGE SCALE GENOMIC DNA]</scope>
    <source>
        <strain evidence="3">JCM 4253</strain>
    </source>
</reference>
<dbReference type="SUPFAM" id="SSF51735">
    <property type="entry name" value="NAD(P)-binding Rossmann-fold domains"/>
    <property type="match status" value="1"/>
</dbReference>
<keyword evidence="3" id="KW-1185">Reference proteome</keyword>
<evidence type="ECO:0000259" key="1">
    <source>
        <dbReference type="Pfam" id="PF13460"/>
    </source>
</evidence>
<sequence>MRITVFGAGGAAGSRIVAEAIDRNHQVTAVARDATRFTALHPGARHVVGDALDPDTVTALSSGQDLVISTTRPTPGQEQDLPDTARALLAGLSRTGVRLILLGGAGSLRLPGQGERTVVQDPGFPADWRPIALACNEQLAVCQADGHVDWAYLSPAAVLEPGKRTGTYRVGTDELLVDADGNSTISMEDLAVAVLDEAEHPRHHRTRFTVGY</sequence>
<organism evidence="2 3">
    <name type="scientific">Streptomyces capoamus</name>
    <dbReference type="NCBI Taxonomy" id="68183"/>
    <lineage>
        <taxon>Bacteria</taxon>
        <taxon>Bacillati</taxon>
        <taxon>Actinomycetota</taxon>
        <taxon>Actinomycetes</taxon>
        <taxon>Kitasatosporales</taxon>
        <taxon>Streptomycetaceae</taxon>
        <taxon>Streptomyces</taxon>
    </lineage>
</organism>
<dbReference type="InterPro" id="IPR036291">
    <property type="entry name" value="NAD(P)-bd_dom_sf"/>
</dbReference>
<dbReference type="PANTHER" id="PTHR43355">
    <property type="entry name" value="FLAVIN REDUCTASE (NADPH)"/>
    <property type="match status" value="1"/>
</dbReference>
<evidence type="ECO:0000313" key="3">
    <source>
        <dbReference type="Proteomes" id="UP000619355"/>
    </source>
</evidence>
<dbReference type="InterPro" id="IPR016040">
    <property type="entry name" value="NAD(P)-bd_dom"/>
</dbReference>
<dbReference type="InterPro" id="IPR051606">
    <property type="entry name" value="Polyketide_Oxido-like"/>
</dbReference>
<dbReference type="Pfam" id="PF13460">
    <property type="entry name" value="NAD_binding_10"/>
    <property type="match status" value="1"/>
</dbReference>
<dbReference type="PANTHER" id="PTHR43355:SF2">
    <property type="entry name" value="FLAVIN REDUCTASE (NADPH)"/>
    <property type="match status" value="1"/>
</dbReference>
<dbReference type="AlphaFoldDB" id="A0A919F308"/>
<dbReference type="Gene3D" id="3.40.50.720">
    <property type="entry name" value="NAD(P)-binding Rossmann-like Domain"/>
    <property type="match status" value="1"/>
</dbReference>
<dbReference type="EMBL" id="BNBF01000036">
    <property type="protein sequence ID" value="GHG74969.1"/>
    <property type="molecule type" value="Genomic_DNA"/>
</dbReference>
<gene>
    <name evidence="2" type="ORF">GCM10018980_72180</name>
</gene>
<accession>A0A919F308</accession>
<dbReference type="RefSeq" id="WP_189986325.1">
    <property type="nucleotide sequence ID" value="NZ_BNBF01000036.1"/>
</dbReference>
<dbReference type="GO" id="GO:0016646">
    <property type="term" value="F:oxidoreductase activity, acting on the CH-NH group of donors, NAD or NADP as acceptor"/>
    <property type="evidence" value="ECO:0007669"/>
    <property type="project" value="TreeGrafter"/>
</dbReference>
<proteinExistence type="predicted"/>
<protein>
    <recommendedName>
        <fullName evidence="1">NAD(P)-binding domain-containing protein</fullName>
    </recommendedName>
</protein>
<name>A0A919F308_9ACTN</name>
<comment type="caution">
    <text evidence="2">The sequence shown here is derived from an EMBL/GenBank/DDBJ whole genome shotgun (WGS) entry which is preliminary data.</text>
</comment>
<evidence type="ECO:0000313" key="2">
    <source>
        <dbReference type="EMBL" id="GHG74969.1"/>
    </source>
</evidence>
<dbReference type="Proteomes" id="UP000619355">
    <property type="component" value="Unassembled WGS sequence"/>
</dbReference>
<feature type="domain" description="NAD(P)-binding" evidence="1">
    <location>
        <begin position="7"/>
        <end position="201"/>
    </location>
</feature>